<keyword evidence="3" id="KW-1003">Cell membrane</keyword>
<feature type="transmembrane region" description="Helical" evidence="7">
    <location>
        <begin position="347"/>
        <end position="369"/>
    </location>
</feature>
<keyword evidence="4 7" id="KW-0812">Transmembrane</keyword>
<sequence>MEIIISISWIVCLVRGIAMSAQEYPTLTDSTLTHPPKSAPIAHPVLPGLLLTTLIACAAFALRLLPGVGILSPLILSILIGMAFHNLIGTSMRARAGVAFSLKRVLRAGIVLLGLQLTIEQVMAVGGMGVLIIVATLVSTFAFTIWLGRFLGVDAKLTELIAAGTSICGASAVIATNTVTRGRDEDVAYAVACVTVFGSASMVLYPVLAGMLNMGPHAFGLWAGASIHEVAQVVAAAYQRGTEAGHFGTIAKLTRVMMLAPMVLMLGALAVRKARHHPGKSAARSAPPVPWFVLGFVGMVGVASTGWVSQAVLSPVATGTQFLLAVALAAMGLSTDMRKLAAEGIRPALLGAGSWLFITLFSLALVTLAGV</sequence>
<feature type="transmembrane region" description="Helical" evidence="7">
    <location>
        <begin position="187"/>
        <end position="208"/>
    </location>
</feature>
<evidence type="ECO:0000256" key="3">
    <source>
        <dbReference type="ARBA" id="ARBA00022475"/>
    </source>
</evidence>
<feature type="transmembrane region" description="Helical" evidence="7">
    <location>
        <begin position="291"/>
        <end position="310"/>
    </location>
</feature>
<reference evidence="9" key="1">
    <citation type="submission" date="2023-07" db="EMBL/GenBank/DDBJ databases">
        <title>Defluviimonas sediminis sp. nov., isolated from mangrove sediment.</title>
        <authorList>
            <person name="Liu L."/>
            <person name="Li J."/>
            <person name="Huang Y."/>
            <person name="Pan J."/>
            <person name="Li M."/>
        </authorList>
    </citation>
    <scope>NUCLEOTIDE SEQUENCE [LARGE SCALE GENOMIC DNA]</scope>
    <source>
        <strain evidence="9">FT324</strain>
    </source>
</reference>
<name>A0ABT2NS89_9RHOB</name>
<evidence type="ECO:0000313" key="8">
    <source>
        <dbReference type="EMBL" id="MCT8331560.1"/>
    </source>
</evidence>
<feature type="transmembrane region" description="Helical" evidence="7">
    <location>
        <begin position="160"/>
        <end position="180"/>
    </location>
</feature>
<protein>
    <submittedName>
        <fullName evidence="8">YeiH family protein</fullName>
    </submittedName>
</protein>
<evidence type="ECO:0000256" key="6">
    <source>
        <dbReference type="ARBA" id="ARBA00023136"/>
    </source>
</evidence>
<evidence type="ECO:0000256" key="5">
    <source>
        <dbReference type="ARBA" id="ARBA00022989"/>
    </source>
</evidence>
<dbReference type="EMBL" id="JAOCQF010000005">
    <property type="protein sequence ID" value="MCT8331560.1"/>
    <property type="molecule type" value="Genomic_DNA"/>
</dbReference>
<keyword evidence="9" id="KW-1185">Reference proteome</keyword>
<accession>A0ABT2NS89</accession>
<dbReference type="InterPro" id="IPR018383">
    <property type="entry name" value="UPF0324_pro"/>
</dbReference>
<evidence type="ECO:0000256" key="1">
    <source>
        <dbReference type="ARBA" id="ARBA00004651"/>
    </source>
</evidence>
<evidence type="ECO:0000256" key="2">
    <source>
        <dbReference type="ARBA" id="ARBA00007977"/>
    </source>
</evidence>
<organism evidence="8 9">
    <name type="scientific">Albidovulum sediminis</name>
    <dbReference type="NCBI Taxonomy" id="3066345"/>
    <lineage>
        <taxon>Bacteria</taxon>
        <taxon>Pseudomonadati</taxon>
        <taxon>Pseudomonadota</taxon>
        <taxon>Alphaproteobacteria</taxon>
        <taxon>Rhodobacterales</taxon>
        <taxon>Paracoccaceae</taxon>
        <taxon>Albidovulum</taxon>
    </lineage>
</organism>
<evidence type="ECO:0000256" key="7">
    <source>
        <dbReference type="SAM" id="Phobius"/>
    </source>
</evidence>
<gene>
    <name evidence="8" type="ORF">N5I32_18745</name>
</gene>
<feature type="transmembrane region" description="Helical" evidence="7">
    <location>
        <begin position="44"/>
        <end position="62"/>
    </location>
</feature>
<feature type="transmembrane region" description="Helical" evidence="7">
    <location>
        <begin position="122"/>
        <end position="148"/>
    </location>
</feature>
<evidence type="ECO:0000313" key="9">
    <source>
        <dbReference type="Proteomes" id="UP001205601"/>
    </source>
</evidence>
<dbReference type="Proteomes" id="UP001205601">
    <property type="component" value="Unassembled WGS sequence"/>
</dbReference>
<evidence type="ECO:0000256" key="4">
    <source>
        <dbReference type="ARBA" id="ARBA00022692"/>
    </source>
</evidence>
<comment type="similarity">
    <text evidence="2">Belongs to the UPF0324 family.</text>
</comment>
<keyword evidence="5 7" id="KW-1133">Transmembrane helix</keyword>
<keyword evidence="6 7" id="KW-0472">Membrane</keyword>
<dbReference type="Pfam" id="PF03601">
    <property type="entry name" value="Cons_hypoth698"/>
    <property type="match status" value="1"/>
</dbReference>
<feature type="transmembrane region" description="Helical" evidence="7">
    <location>
        <begin position="316"/>
        <end position="335"/>
    </location>
</feature>
<comment type="subcellular location">
    <subcellularLocation>
        <location evidence="1">Cell membrane</location>
        <topology evidence="1">Multi-pass membrane protein</topology>
    </subcellularLocation>
</comment>
<feature type="transmembrane region" description="Helical" evidence="7">
    <location>
        <begin position="69"/>
        <end position="88"/>
    </location>
</feature>
<feature type="transmembrane region" description="Helical" evidence="7">
    <location>
        <begin position="253"/>
        <end position="271"/>
    </location>
</feature>
<dbReference type="PANTHER" id="PTHR30106">
    <property type="entry name" value="INNER MEMBRANE PROTEIN YEIH-RELATED"/>
    <property type="match status" value="1"/>
</dbReference>
<proteinExistence type="inferred from homology"/>
<dbReference type="RefSeq" id="WP_261497474.1">
    <property type="nucleotide sequence ID" value="NZ_JAOCQF010000005.1"/>
</dbReference>
<dbReference type="PANTHER" id="PTHR30106:SF2">
    <property type="entry name" value="UPF0324 INNER MEMBRANE PROTEIN YEIH"/>
    <property type="match status" value="1"/>
</dbReference>
<comment type="caution">
    <text evidence="8">The sequence shown here is derived from an EMBL/GenBank/DDBJ whole genome shotgun (WGS) entry which is preliminary data.</text>
</comment>